<dbReference type="PANTHER" id="PTHR46401:SF2">
    <property type="entry name" value="GLYCOSYLTRANSFERASE WBBK-RELATED"/>
    <property type="match status" value="1"/>
</dbReference>
<dbReference type="AlphaFoldDB" id="A0A7G8PVI7"/>
<evidence type="ECO:0000313" key="3">
    <source>
        <dbReference type="EMBL" id="QNJ98353.1"/>
    </source>
</evidence>
<organism evidence="3 4">
    <name type="scientific">Constantimarinum furrinae</name>
    <dbReference type="NCBI Taxonomy" id="2562285"/>
    <lineage>
        <taxon>Bacteria</taxon>
        <taxon>Pseudomonadati</taxon>
        <taxon>Bacteroidota</taxon>
        <taxon>Flavobacteriia</taxon>
        <taxon>Flavobacteriales</taxon>
        <taxon>Flavobacteriaceae</taxon>
        <taxon>Altibacter/Constantimarinum group</taxon>
        <taxon>Constantimarinum</taxon>
    </lineage>
</organism>
<dbReference type="KEGG" id="alti:ALE3EI_1804"/>
<evidence type="ECO:0000313" key="4">
    <source>
        <dbReference type="Proteomes" id="UP000515514"/>
    </source>
</evidence>
<dbReference type="PANTHER" id="PTHR46401">
    <property type="entry name" value="GLYCOSYLTRANSFERASE WBBK-RELATED"/>
    <property type="match status" value="1"/>
</dbReference>
<protein>
    <submittedName>
        <fullName evidence="3">Glycosyl transferase group 1</fullName>
    </submittedName>
</protein>
<sequence>MKRIFLESHNLKNKFSGFGQFNFHLIKAFSRLETPGYQFILHVKDVASAKEDFGEKFEYKKYRSITRHKPFRIKTKYELWHSLNQNIKIEPFFNIPYVLTVHDIHFLTEGTSELQQKLREKFAKKLERSNAIVYISQFAKLDMHRHFKVPEVPEYVIHNGNTITDITLPEDYEPAKIPSKPFLFSIGDFSERKNFIALVEMLKLMPDHHLVLSGNNRSIYADKLSALVASYGMQDRVMQTGKIEDMEKQYYLQHCEAFVFPSHREGFGIPPIEAMRFGKPVFLSKNTSLPEIGGVHSFYWDYYDPQYMLDVFNEGMKKYRENPTFYENWYVERAKSFNWDETAKQYLQVYKHILE</sequence>
<dbReference type="GO" id="GO:0016757">
    <property type="term" value="F:glycosyltransferase activity"/>
    <property type="evidence" value="ECO:0007669"/>
    <property type="project" value="InterPro"/>
</dbReference>
<name>A0A7G8PVI7_9FLAO</name>
<dbReference type="InterPro" id="IPR001296">
    <property type="entry name" value="Glyco_trans_1"/>
</dbReference>
<gene>
    <name evidence="3" type="ORF">ALE3EI_1804</name>
</gene>
<dbReference type="SUPFAM" id="SSF53756">
    <property type="entry name" value="UDP-Glycosyltransferase/glycogen phosphorylase"/>
    <property type="match status" value="1"/>
</dbReference>
<evidence type="ECO:0000256" key="1">
    <source>
        <dbReference type="ARBA" id="ARBA00022679"/>
    </source>
</evidence>
<dbReference type="Gene3D" id="3.40.50.2000">
    <property type="entry name" value="Glycogen Phosphorylase B"/>
    <property type="match status" value="2"/>
</dbReference>
<keyword evidence="4" id="KW-1185">Reference proteome</keyword>
<dbReference type="CDD" id="cd03809">
    <property type="entry name" value="GT4_MtfB-like"/>
    <property type="match status" value="1"/>
</dbReference>
<dbReference type="RefSeq" id="WP_186987958.1">
    <property type="nucleotide sequence ID" value="NZ_CP052909.1"/>
</dbReference>
<dbReference type="Proteomes" id="UP000515514">
    <property type="component" value="Chromosome"/>
</dbReference>
<feature type="domain" description="Glycosyl transferase family 1" evidence="2">
    <location>
        <begin position="178"/>
        <end position="292"/>
    </location>
</feature>
<keyword evidence="1 3" id="KW-0808">Transferase</keyword>
<dbReference type="Pfam" id="PF00534">
    <property type="entry name" value="Glycos_transf_1"/>
    <property type="match status" value="1"/>
</dbReference>
<accession>A0A7G8PVI7</accession>
<reference evidence="3 4" key="1">
    <citation type="submission" date="2020-04" db="EMBL/GenBank/DDBJ databases">
        <title>Genome sequence of Altibacter aquimarinus strain ALE3EI.</title>
        <authorList>
            <person name="Oh H.-M."/>
            <person name="Jang D."/>
        </authorList>
    </citation>
    <scope>NUCLEOTIDE SEQUENCE [LARGE SCALE GENOMIC DNA]</scope>
    <source>
        <strain evidence="3 4">ALE3EI</strain>
    </source>
</reference>
<dbReference type="EMBL" id="CP052909">
    <property type="protein sequence ID" value="QNJ98353.1"/>
    <property type="molecule type" value="Genomic_DNA"/>
</dbReference>
<evidence type="ECO:0000259" key="2">
    <source>
        <dbReference type="Pfam" id="PF00534"/>
    </source>
</evidence>
<proteinExistence type="predicted"/>